<dbReference type="Proteomes" id="UP000189935">
    <property type="component" value="Chromosome I"/>
</dbReference>
<dbReference type="AlphaFoldDB" id="A0A1M6PC37"/>
<protein>
    <submittedName>
        <fullName evidence="1">Uncharacterized protein</fullName>
    </submittedName>
</protein>
<gene>
    <name evidence="1" type="ORF">SAMN05444159_2295</name>
</gene>
<evidence type="ECO:0000313" key="1">
    <source>
        <dbReference type="EMBL" id="SHK05508.1"/>
    </source>
</evidence>
<dbReference type="EMBL" id="LT670844">
    <property type="protein sequence ID" value="SHK05508.1"/>
    <property type="molecule type" value="Genomic_DNA"/>
</dbReference>
<reference evidence="1 2" key="1">
    <citation type="submission" date="2016-11" db="EMBL/GenBank/DDBJ databases">
        <authorList>
            <person name="Jaros S."/>
            <person name="Januszkiewicz K."/>
            <person name="Wedrychowicz H."/>
        </authorList>
    </citation>
    <scope>NUCLEOTIDE SEQUENCE [LARGE SCALE GENOMIC DNA]</scope>
    <source>
        <strain evidence="1 2">GAS499</strain>
    </source>
</reference>
<sequence>MAPIKHFAAPAGLTTPPLSFAARTGDLLFVSGLPRTICGLST</sequence>
<accession>A0A1M6PC37</accession>
<organism evidence="1 2">
    <name type="scientific">Bradyrhizobium lablabi</name>
    <dbReference type="NCBI Taxonomy" id="722472"/>
    <lineage>
        <taxon>Bacteria</taxon>
        <taxon>Pseudomonadati</taxon>
        <taxon>Pseudomonadota</taxon>
        <taxon>Alphaproteobacteria</taxon>
        <taxon>Hyphomicrobiales</taxon>
        <taxon>Nitrobacteraceae</taxon>
        <taxon>Bradyrhizobium</taxon>
    </lineage>
</organism>
<name>A0A1M6PC37_9BRAD</name>
<proteinExistence type="predicted"/>
<evidence type="ECO:0000313" key="2">
    <source>
        <dbReference type="Proteomes" id="UP000189935"/>
    </source>
</evidence>
<dbReference type="RefSeq" id="WP_283807617.1">
    <property type="nucleotide sequence ID" value="NZ_LT670844.1"/>
</dbReference>